<organism evidence="2 3">
    <name type="scientific">Mycobacterium intracellulare 1956</name>
    <dbReference type="NCBI Taxonomy" id="1299331"/>
    <lineage>
        <taxon>Bacteria</taxon>
        <taxon>Bacillati</taxon>
        <taxon>Actinomycetota</taxon>
        <taxon>Actinomycetes</taxon>
        <taxon>Mycobacteriales</taxon>
        <taxon>Mycobacteriaceae</taxon>
        <taxon>Mycobacterium</taxon>
        <taxon>Mycobacterium avium complex (MAC)</taxon>
    </lineage>
</organism>
<dbReference type="EC" id="2.4.1.-" evidence="2"/>
<dbReference type="AlphaFoldDB" id="X8CQH3"/>
<dbReference type="PATRIC" id="fig|1299331.3.peg.820"/>
<proteinExistence type="predicted"/>
<gene>
    <name evidence="2" type="primary">pmt</name>
    <name evidence="2" type="ORF">I550_0841</name>
</gene>
<reference evidence="2 3" key="1">
    <citation type="submission" date="2013-12" db="EMBL/GenBank/DDBJ databases">
        <authorList>
            <person name="Zelazny A."/>
            <person name="Olivier K."/>
            <person name="Holland S."/>
            <person name="Lenaerts A."/>
            <person name="Ordway D."/>
            <person name="DeGroote M.A."/>
            <person name="Parker T."/>
            <person name="Sizemore C."/>
            <person name="Tallon L.J."/>
            <person name="Sadzewicz L.K."/>
            <person name="Sengamalay N."/>
            <person name="Fraser C.M."/>
            <person name="Hine E."/>
            <person name="Shefchek K.A."/>
            <person name="Das S.P."/>
            <person name="Tettelin H."/>
        </authorList>
    </citation>
    <scope>NUCLEOTIDE SEQUENCE [LARGE SCALE GENOMIC DNA]</scope>
    <source>
        <strain evidence="2 3">1956</strain>
    </source>
</reference>
<keyword evidence="2" id="KW-0808">Transferase</keyword>
<evidence type="ECO:0000313" key="2">
    <source>
        <dbReference type="EMBL" id="EUA57713.1"/>
    </source>
</evidence>
<comment type="caution">
    <text evidence="2">The sequence shown here is derived from an EMBL/GenBank/DDBJ whole genome shotgun (WGS) entry which is preliminary data.</text>
</comment>
<dbReference type="Proteomes" id="UP000020825">
    <property type="component" value="Unassembled WGS sequence"/>
</dbReference>
<evidence type="ECO:0000313" key="3">
    <source>
        <dbReference type="Proteomes" id="UP000020825"/>
    </source>
</evidence>
<keyword evidence="2" id="KW-0328">Glycosyltransferase</keyword>
<evidence type="ECO:0000256" key="1">
    <source>
        <dbReference type="SAM" id="MobiDB-lite"/>
    </source>
</evidence>
<name>X8CQH3_MYCIT</name>
<feature type="region of interest" description="Disordered" evidence="1">
    <location>
        <begin position="1"/>
        <end position="94"/>
    </location>
</feature>
<protein>
    <submittedName>
        <fullName evidence="2">O-mannosyltransferase domain protein</fullName>
        <ecNumber evidence="2">2.4.1.-</ecNumber>
    </submittedName>
</protein>
<dbReference type="EMBL" id="JAOG01000001">
    <property type="protein sequence ID" value="EUA57713.1"/>
    <property type="molecule type" value="Genomic_DNA"/>
</dbReference>
<accession>X8CQH3</accession>
<feature type="compositionally biased region" description="Basic and acidic residues" evidence="1">
    <location>
        <begin position="27"/>
        <end position="37"/>
    </location>
</feature>
<feature type="compositionally biased region" description="Basic residues" evidence="1">
    <location>
        <begin position="72"/>
        <end position="86"/>
    </location>
</feature>
<sequence length="169" mass="18129">MAGAAQPRGGGQSGVRSGCPPAGGQAAHRDRRGDLRLQRRRLAVHRRIARRGHGGAGDADRPADQPVDAGRRDRRGAGHLRRRQLRRLADRAARRHPDVFPGRRVRRVDRRPRRGAATNARRAAAGPQCRHGVGAHAWVCGGGASAPGCCSDWHAAQSGRASTSWCFSA</sequence>
<feature type="compositionally biased region" description="Basic residues" evidence="1">
    <location>
        <begin position="38"/>
        <end position="53"/>
    </location>
</feature>
<dbReference type="GO" id="GO:0016757">
    <property type="term" value="F:glycosyltransferase activity"/>
    <property type="evidence" value="ECO:0007669"/>
    <property type="project" value="UniProtKB-KW"/>
</dbReference>